<dbReference type="Proteomes" id="UP001138757">
    <property type="component" value="Unassembled WGS sequence"/>
</dbReference>
<feature type="domain" description="Metallo-beta-lactamase" evidence="2">
    <location>
        <begin position="29"/>
        <end position="230"/>
    </location>
</feature>
<dbReference type="Gene3D" id="3.60.15.10">
    <property type="entry name" value="Ribonuclease Z/Hydroxyacylglutathione hydrolase-like"/>
    <property type="match status" value="1"/>
</dbReference>
<gene>
    <name evidence="3" type="ORF">KK488_14990</name>
</gene>
<organism evidence="3 4">
    <name type="scientific">Sphingobium nicotianae</name>
    <dbReference type="NCBI Taxonomy" id="2782607"/>
    <lineage>
        <taxon>Bacteria</taxon>
        <taxon>Pseudomonadati</taxon>
        <taxon>Pseudomonadota</taxon>
        <taxon>Alphaproteobacteria</taxon>
        <taxon>Sphingomonadales</taxon>
        <taxon>Sphingomonadaceae</taxon>
        <taxon>Sphingobium</taxon>
    </lineage>
</organism>
<dbReference type="SMART" id="SM00849">
    <property type="entry name" value="Lactamase_B"/>
    <property type="match status" value="1"/>
</dbReference>
<dbReference type="InterPro" id="IPR050855">
    <property type="entry name" value="NDM-1-like"/>
</dbReference>
<evidence type="ECO:0000313" key="4">
    <source>
        <dbReference type="Proteomes" id="UP001138757"/>
    </source>
</evidence>
<dbReference type="EMBL" id="JAHGAW010000010">
    <property type="protein sequence ID" value="MBT2188260.1"/>
    <property type="molecule type" value="Genomic_DNA"/>
</dbReference>
<evidence type="ECO:0000313" key="3">
    <source>
        <dbReference type="EMBL" id="MBT2188260.1"/>
    </source>
</evidence>
<sequence>MANWPFTQGIHDIGNGLYGYVQPDGTWGWSNAGLIASGGETLLVDTLMSVPLTREMLDRFKARVPEAAKIDRLVNTHANPDHFFGNGLVADAEIISTVEAKKEMAGFNPKALAALRDNYRNMGDAGAFLYETMGRKFDFSGVDEVTLPNRTFERHLTLTVGDKQIELTDLGPAHTESDTIVWVPEDRVVFTGDLLFNEGHPIMWAGPIENWIAACQHIIDLDPQVVVPGHGPITERTAVAAMKGYFDYVRDEARARFDAGMGFDEAARDINMQEYRTWSDPERIVANVFSLYRQWGAQFTPEQQRDLFGAMGRYHKELAAHQEACDHEH</sequence>
<reference evidence="3" key="1">
    <citation type="submission" date="2021-05" db="EMBL/GenBank/DDBJ databases">
        <title>Genome of Sphingobium sp. strain.</title>
        <authorList>
            <person name="Fan R."/>
        </authorList>
    </citation>
    <scope>NUCLEOTIDE SEQUENCE</scope>
    <source>
        <strain evidence="3">H33</strain>
    </source>
</reference>
<comment type="caution">
    <text evidence="3">The sequence shown here is derived from an EMBL/GenBank/DDBJ whole genome shotgun (WGS) entry which is preliminary data.</text>
</comment>
<dbReference type="PANTHER" id="PTHR42951:SF4">
    <property type="entry name" value="ACYL-COENZYME A THIOESTERASE MBLAC2"/>
    <property type="match status" value="1"/>
</dbReference>
<proteinExistence type="inferred from homology"/>
<comment type="similarity">
    <text evidence="1">Belongs to the metallo-beta-lactamase superfamily. Class-B beta-lactamase family.</text>
</comment>
<dbReference type="GO" id="GO:0017001">
    <property type="term" value="P:antibiotic catabolic process"/>
    <property type="evidence" value="ECO:0007669"/>
    <property type="project" value="UniProtKB-ARBA"/>
</dbReference>
<dbReference type="InterPro" id="IPR001279">
    <property type="entry name" value="Metallo-B-lactamas"/>
</dbReference>
<protein>
    <submittedName>
        <fullName evidence="3">MBL fold metallo-hydrolase</fullName>
    </submittedName>
</protein>
<dbReference type="Pfam" id="PF00753">
    <property type="entry name" value="Lactamase_B"/>
    <property type="match status" value="1"/>
</dbReference>
<evidence type="ECO:0000256" key="1">
    <source>
        <dbReference type="ARBA" id="ARBA00005250"/>
    </source>
</evidence>
<dbReference type="PANTHER" id="PTHR42951">
    <property type="entry name" value="METALLO-BETA-LACTAMASE DOMAIN-CONTAINING"/>
    <property type="match status" value="1"/>
</dbReference>
<name>A0A9X1DDK7_9SPHN</name>
<dbReference type="SUPFAM" id="SSF56281">
    <property type="entry name" value="Metallo-hydrolase/oxidoreductase"/>
    <property type="match status" value="1"/>
</dbReference>
<dbReference type="AlphaFoldDB" id="A0A9X1DDK7"/>
<dbReference type="RefSeq" id="WP_214624520.1">
    <property type="nucleotide sequence ID" value="NZ_JAHGAW010000010.1"/>
</dbReference>
<keyword evidence="4" id="KW-1185">Reference proteome</keyword>
<dbReference type="InterPro" id="IPR036866">
    <property type="entry name" value="RibonucZ/Hydroxyglut_hydro"/>
</dbReference>
<dbReference type="CDD" id="cd16282">
    <property type="entry name" value="metallo-hydrolase-like_MBL-fold"/>
    <property type="match status" value="1"/>
</dbReference>
<accession>A0A9X1DDK7</accession>
<evidence type="ECO:0000259" key="2">
    <source>
        <dbReference type="SMART" id="SM00849"/>
    </source>
</evidence>